<dbReference type="InterPro" id="IPR008571">
    <property type="entry name" value="HerA-like"/>
</dbReference>
<dbReference type="InterPro" id="IPR002789">
    <property type="entry name" value="HerA_central"/>
</dbReference>
<dbReference type="RefSeq" id="WP_129227529.1">
    <property type="nucleotide sequence ID" value="NZ_QYBB01000015.1"/>
</dbReference>
<organism evidence="3 4">
    <name type="scientific">Lichenibacterium minor</name>
    <dbReference type="NCBI Taxonomy" id="2316528"/>
    <lineage>
        <taxon>Bacteria</taxon>
        <taxon>Pseudomonadati</taxon>
        <taxon>Pseudomonadota</taxon>
        <taxon>Alphaproteobacteria</taxon>
        <taxon>Hyphomicrobiales</taxon>
        <taxon>Lichenihabitantaceae</taxon>
        <taxon>Lichenibacterium</taxon>
    </lineage>
</organism>
<name>A0A4Q2U8F9_9HYPH</name>
<dbReference type="PANTHER" id="PTHR42957:SF1">
    <property type="entry name" value="HELICASE MJ1565-RELATED"/>
    <property type="match status" value="1"/>
</dbReference>
<keyword evidence="4" id="KW-1185">Reference proteome</keyword>
<proteinExistence type="predicted"/>
<protein>
    <submittedName>
        <fullName evidence="3">DUF87 domain-containing protein</fullName>
    </submittedName>
</protein>
<dbReference type="EMBL" id="QYBB01000015">
    <property type="protein sequence ID" value="RYC31246.1"/>
    <property type="molecule type" value="Genomic_DNA"/>
</dbReference>
<dbReference type="InterPro" id="IPR027417">
    <property type="entry name" value="P-loop_NTPase"/>
</dbReference>
<dbReference type="AlphaFoldDB" id="A0A4Q2U8F9"/>
<evidence type="ECO:0000259" key="2">
    <source>
        <dbReference type="Pfam" id="PF01935"/>
    </source>
</evidence>
<evidence type="ECO:0000313" key="3">
    <source>
        <dbReference type="EMBL" id="RYC31246.1"/>
    </source>
</evidence>
<dbReference type="OrthoDB" id="9806951at2"/>
<dbReference type="Gene3D" id="3.40.50.300">
    <property type="entry name" value="P-loop containing nucleotide triphosphate hydrolases"/>
    <property type="match status" value="2"/>
</dbReference>
<feature type="region of interest" description="Disordered" evidence="1">
    <location>
        <begin position="549"/>
        <end position="569"/>
    </location>
</feature>
<dbReference type="Proteomes" id="UP000290759">
    <property type="component" value="Unassembled WGS sequence"/>
</dbReference>
<reference evidence="3 4" key="2">
    <citation type="submission" date="2019-02" db="EMBL/GenBank/DDBJ databases">
        <title>'Lichenibacterium ramalinii' gen. nov. sp. nov., 'Lichenibacterium minor' gen. nov. sp. nov.</title>
        <authorList>
            <person name="Pankratov T."/>
        </authorList>
    </citation>
    <scope>NUCLEOTIDE SEQUENCE [LARGE SCALE GENOMIC DNA]</scope>
    <source>
        <strain evidence="3 4">RmlP026</strain>
    </source>
</reference>
<dbReference type="SUPFAM" id="SSF52540">
    <property type="entry name" value="P-loop containing nucleoside triphosphate hydrolases"/>
    <property type="match status" value="1"/>
</dbReference>
<evidence type="ECO:0000313" key="4">
    <source>
        <dbReference type="Proteomes" id="UP000290759"/>
    </source>
</evidence>
<sequence>MNDDQTHQVSVDAANAAPFGRVIGVTGSRASIGVMSAKHRVAQHSSTVGRFVGLRIGRSFIVAMVTEATADLPVGARDRGFEASILVDLMGEIRQGRNGVRRFKRGVSEYPAIGDEAIPLSSSDLRLIYATEDAALATVGLLHQDDALPACIDVEGLVNKHFALLGTTGVGKSSGMAVILDEVMTSRDQQRIFLIDGHNEYGRCFGNRANVVTSRSVKLPFWLFNFEELMDVVYGGRPPVAEEIEILAEVIPIAKALYSQYKSVDRTVRRKGDVKSSGHTVDTPVPYTIQDLVAQIDERMGRLENRGARMHYHRLMARIETIRNNPHYAFMFENANVGGDTMGAILANLFRLDPKGKPITVMQMAGLPAETMDAVVCVLCRLAFDFGVWSEGAVPLLLVCEEAHRYASSDLTAGFNPTRRALIRIAREGRKYGVSLGLVTQRPAELDATIIAQCGTLFAMRMANERDQALLRSAVSDAAANLLSFVPTLATGEAVAFGEGVSVPVRLTFRQLPEAGLPQNEASRALGVAHLDPTSPDFIKAVVERWRGASMSGRPHQDEAEPEEENTDLRLLRNRLESTLFRAQPT</sequence>
<accession>A0A4Q2U8F9</accession>
<evidence type="ECO:0000256" key="1">
    <source>
        <dbReference type="SAM" id="MobiDB-lite"/>
    </source>
</evidence>
<dbReference type="PANTHER" id="PTHR42957">
    <property type="entry name" value="HELICASE MJ1565-RELATED"/>
    <property type="match status" value="1"/>
</dbReference>
<gene>
    <name evidence="3" type="ORF">D3273_14095</name>
</gene>
<reference evidence="3 4" key="1">
    <citation type="submission" date="2018-12" db="EMBL/GenBank/DDBJ databases">
        <authorList>
            <person name="Grouzdev D.S."/>
            <person name="Krutkina M.S."/>
        </authorList>
    </citation>
    <scope>NUCLEOTIDE SEQUENCE [LARGE SCALE GENOMIC DNA]</scope>
    <source>
        <strain evidence="3 4">RmlP026</strain>
    </source>
</reference>
<feature type="domain" description="Helicase HerA central" evidence="2">
    <location>
        <begin position="139"/>
        <end position="382"/>
    </location>
</feature>
<comment type="caution">
    <text evidence="3">The sequence shown here is derived from an EMBL/GenBank/DDBJ whole genome shotgun (WGS) entry which is preliminary data.</text>
</comment>
<dbReference type="Pfam" id="PF01935">
    <property type="entry name" value="DUF87"/>
    <property type="match status" value="1"/>
</dbReference>